<name>A0AAW1D5T7_9HEMI</name>
<feature type="region of interest" description="Disordered" evidence="8">
    <location>
        <begin position="1"/>
        <end position="30"/>
    </location>
</feature>
<evidence type="ECO:0000256" key="6">
    <source>
        <dbReference type="PROSITE-ProRule" id="PRU00221"/>
    </source>
</evidence>
<evidence type="ECO:0000256" key="1">
    <source>
        <dbReference type="ARBA" id="ARBA00022448"/>
    </source>
</evidence>
<comment type="caution">
    <text evidence="10">The sequence shown here is derived from an EMBL/GenBank/DDBJ whole genome shotgun (WGS) entry which is preliminary data.</text>
</comment>
<dbReference type="SMART" id="SM00299">
    <property type="entry name" value="CLH"/>
    <property type="match status" value="1"/>
</dbReference>
<dbReference type="GO" id="GO:0030897">
    <property type="term" value="C:HOPS complex"/>
    <property type="evidence" value="ECO:0007669"/>
    <property type="project" value="TreeGrafter"/>
</dbReference>
<dbReference type="PANTHER" id="PTHR12616:SF1">
    <property type="entry name" value="VACUOLAR PROTEIN SORTING-ASSOCIATED PROTEIN 41 HOMOLOG"/>
    <property type="match status" value="1"/>
</dbReference>
<dbReference type="GO" id="GO:0016236">
    <property type="term" value="P:macroautophagy"/>
    <property type="evidence" value="ECO:0007669"/>
    <property type="project" value="TreeGrafter"/>
</dbReference>
<dbReference type="InterPro" id="IPR001841">
    <property type="entry name" value="Znf_RING"/>
</dbReference>
<feature type="compositionally biased region" description="Acidic residues" evidence="8">
    <location>
        <begin position="16"/>
        <end position="30"/>
    </location>
</feature>
<dbReference type="InterPro" id="IPR015943">
    <property type="entry name" value="WD40/YVTN_repeat-like_dom_sf"/>
</dbReference>
<feature type="domain" description="RING-type" evidence="9">
    <location>
        <begin position="802"/>
        <end position="850"/>
    </location>
</feature>
<keyword evidence="6" id="KW-0853">WD repeat</keyword>
<dbReference type="InterPro" id="IPR001680">
    <property type="entry name" value="WD40_rpt"/>
</dbReference>
<evidence type="ECO:0000256" key="5">
    <source>
        <dbReference type="PROSITE-ProRule" id="PRU00175"/>
    </source>
</evidence>
<dbReference type="Pfam" id="PF23411">
    <property type="entry name" value="Beta-prop_Vps41"/>
    <property type="match status" value="1"/>
</dbReference>
<dbReference type="SUPFAM" id="SSF57850">
    <property type="entry name" value="RING/U-box"/>
    <property type="match status" value="1"/>
</dbReference>
<dbReference type="InterPro" id="IPR016024">
    <property type="entry name" value="ARM-type_fold"/>
</dbReference>
<protein>
    <recommendedName>
        <fullName evidence="9">RING-type domain-containing protein</fullName>
    </recommendedName>
</protein>
<feature type="repeat" description="WD" evidence="6">
    <location>
        <begin position="86"/>
        <end position="127"/>
    </location>
</feature>
<sequence>MESEENHVAERVNEHDESDEEDDDSSEEEMEPKLKYMRMTNDLQSILSKDAASCVAVHPKFLCVGTDWGIIHLLDHQGNNVWNKELRAHSVAVNQISIDANGDYIASCSDDGKVFVFGLYSSENNHDFTVGRLVRSIAIDPFYYKSGSGRRFITGDERLVLHEKSLFSRLKSTVLSDASIEGGVTNIKWSPGGELIAWSSNVGFRVYDLNARTSLGLIKWSNTNSEVSQKCHLCWDGNLKLIAGRSDSVRVCAIRTRSTVTPQDFSIYVVEPVYIIQTDYIVCGIGPLQDNLVVLGCPSDPQGPEESGQRPQLQVMLPEVDGYTDLGIDSLSLRGFPHYRASDYSLECLADEGRFVIVSPRDIVVACPYDCDDRIDWLLSHKKFDAALEAVSSSEKPLARHSSLSIGRKYVDYLLEKKRFHDAALLCQKILGVDKAKWEIEIRKFAAVRQLRSIADLLPIFQETALPPHIYEMVLNEYLIEDVKGFLWKVKTWPPRLYNLPAVVNAVLERILGTDPKSNPDLLEALAVLYSHMGKHDKALTMYIKLQNKGVFELIKQHNLYWMVHKIAKDLMRLDKDQAIATMMESKKVQPGDIVEALKDDKYFLYQYLDALDKNDTRACQKYHSTLVELYAMFNREKLLRLLNKSDHYAIREALTICENRKYYDEMVYLLDRIGNTKEALELIMSEIKDIERAINFCKEHDDQDLWEDLINHSLDKPSFITTLLKRIATYVDPRVLVQRIDNSFEIPKLKESLVKMIQDYNLQVSLQEDCNKIIVSDYFDLHEKLVNTQQRGAYIGDDHHCGGCPRKIIVRSSKGKDLNQPTDIVLFHCSHVFHSACLPADVDNCPICSTKKHITSV</sequence>
<keyword evidence="11" id="KW-1185">Reference proteome</keyword>
<evidence type="ECO:0000259" key="9">
    <source>
        <dbReference type="PROSITE" id="PS50089"/>
    </source>
</evidence>
<dbReference type="GO" id="GO:0009267">
    <property type="term" value="P:cellular response to starvation"/>
    <property type="evidence" value="ECO:0007669"/>
    <property type="project" value="TreeGrafter"/>
</dbReference>
<dbReference type="Gene3D" id="2.130.10.10">
    <property type="entry name" value="YVTN repeat-like/Quinoprotein amine dehydrogenase"/>
    <property type="match status" value="1"/>
</dbReference>
<feature type="repeat" description="CHCR" evidence="7">
    <location>
        <begin position="567"/>
        <end position="723"/>
    </location>
</feature>
<dbReference type="Proteomes" id="UP001461498">
    <property type="component" value="Unassembled WGS sequence"/>
</dbReference>
<accession>A0AAW1D5T7</accession>
<dbReference type="InterPro" id="IPR057780">
    <property type="entry name" value="Beta-prop_Vps41"/>
</dbReference>
<keyword evidence="2 5" id="KW-0863">Zinc-finger</keyword>
<evidence type="ECO:0000256" key="8">
    <source>
        <dbReference type="SAM" id="MobiDB-lite"/>
    </source>
</evidence>
<dbReference type="InterPro" id="IPR045111">
    <property type="entry name" value="Vps41/Vps8"/>
</dbReference>
<dbReference type="GO" id="GO:0005770">
    <property type="term" value="C:late endosome"/>
    <property type="evidence" value="ECO:0007669"/>
    <property type="project" value="TreeGrafter"/>
</dbReference>
<keyword evidence="4" id="KW-0653">Protein transport</keyword>
<dbReference type="InterPro" id="IPR011990">
    <property type="entry name" value="TPR-like_helical_dom_sf"/>
</dbReference>
<dbReference type="PROSITE" id="PS50082">
    <property type="entry name" value="WD_REPEATS_2"/>
    <property type="match status" value="1"/>
</dbReference>
<dbReference type="SUPFAM" id="SSF69322">
    <property type="entry name" value="Tricorn protease domain 2"/>
    <property type="match status" value="1"/>
</dbReference>
<dbReference type="PANTHER" id="PTHR12616">
    <property type="entry name" value="VACUOLAR PROTEIN SORTING VPS41"/>
    <property type="match status" value="1"/>
</dbReference>
<dbReference type="PROSITE" id="PS50089">
    <property type="entry name" value="ZF_RING_2"/>
    <property type="match status" value="1"/>
</dbReference>
<keyword evidence="1" id="KW-0813">Transport</keyword>
<feature type="compositionally biased region" description="Basic and acidic residues" evidence="8">
    <location>
        <begin position="1"/>
        <end position="15"/>
    </location>
</feature>
<dbReference type="GO" id="GO:0008270">
    <property type="term" value="F:zinc ion binding"/>
    <property type="evidence" value="ECO:0007669"/>
    <property type="project" value="UniProtKB-KW"/>
</dbReference>
<reference evidence="10 11" key="1">
    <citation type="submission" date="2022-12" db="EMBL/GenBank/DDBJ databases">
        <title>Chromosome-level genome assembly of true bugs.</title>
        <authorList>
            <person name="Ma L."/>
            <person name="Li H."/>
        </authorList>
    </citation>
    <scope>NUCLEOTIDE SEQUENCE [LARGE SCALE GENOMIC DNA]</scope>
    <source>
        <strain evidence="10">Lab_2022b</strain>
    </source>
</reference>
<keyword evidence="3" id="KW-0862">Zinc</keyword>
<dbReference type="GO" id="GO:0006623">
    <property type="term" value="P:protein targeting to vacuole"/>
    <property type="evidence" value="ECO:0007669"/>
    <property type="project" value="InterPro"/>
</dbReference>
<evidence type="ECO:0000256" key="7">
    <source>
        <dbReference type="PROSITE-ProRule" id="PRU01006"/>
    </source>
</evidence>
<dbReference type="AlphaFoldDB" id="A0AAW1D5T7"/>
<dbReference type="SUPFAM" id="SSF48371">
    <property type="entry name" value="ARM repeat"/>
    <property type="match status" value="1"/>
</dbReference>
<proteinExistence type="predicted"/>
<evidence type="ECO:0000256" key="2">
    <source>
        <dbReference type="ARBA" id="ARBA00022771"/>
    </source>
</evidence>
<keyword evidence="2 5" id="KW-0479">Metal-binding</keyword>
<dbReference type="GO" id="GO:0034058">
    <property type="term" value="P:endosomal vesicle fusion"/>
    <property type="evidence" value="ECO:0007669"/>
    <property type="project" value="TreeGrafter"/>
</dbReference>
<dbReference type="EMBL" id="JAPXFL010000006">
    <property type="protein sequence ID" value="KAK9505349.1"/>
    <property type="molecule type" value="Genomic_DNA"/>
</dbReference>
<organism evidence="10 11">
    <name type="scientific">Rhynocoris fuscipes</name>
    <dbReference type="NCBI Taxonomy" id="488301"/>
    <lineage>
        <taxon>Eukaryota</taxon>
        <taxon>Metazoa</taxon>
        <taxon>Ecdysozoa</taxon>
        <taxon>Arthropoda</taxon>
        <taxon>Hexapoda</taxon>
        <taxon>Insecta</taxon>
        <taxon>Pterygota</taxon>
        <taxon>Neoptera</taxon>
        <taxon>Paraneoptera</taxon>
        <taxon>Hemiptera</taxon>
        <taxon>Heteroptera</taxon>
        <taxon>Panheteroptera</taxon>
        <taxon>Cimicomorpha</taxon>
        <taxon>Reduviidae</taxon>
        <taxon>Harpactorinae</taxon>
        <taxon>Harpactorini</taxon>
        <taxon>Rhynocoris</taxon>
    </lineage>
</organism>
<evidence type="ECO:0000256" key="4">
    <source>
        <dbReference type="ARBA" id="ARBA00022927"/>
    </source>
</evidence>
<evidence type="ECO:0000256" key="3">
    <source>
        <dbReference type="ARBA" id="ARBA00022833"/>
    </source>
</evidence>
<dbReference type="SMART" id="SM00320">
    <property type="entry name" value="WD40"/>
    <property type="match status" value="3"/>
</dbReference>
<dbReference type="EMBL" id="JAPXFL010000006">
    <property type="protein sequence ID" value="KAK9505350.1"/>
    <property type="molecule type" value="Genomic_DNA"/>
</dbReference>
<dbReference type="PROSITE" id="PS50236">
    <property type="entry name" value="CHCR"/>
    <property type="match status" value="1"/>
</dbReference>
<evidence type="ECO:0000313" key="11">
    <source>
        <dbReference type="Proteomes" id="UP001461498"/>
    </source>
</evidence>
<dbReference type="Pfam" id="PF23556">
    <property type="entry name" value="TPR_Vps41"/>
    <property type="match status" value="1"/>
</dbReference>
<dbReference type="InterPro" id="IPR000547">
    <property type="entry name" value="Clathrin_H-chain/VPS_repeat"/>
</dbReference>
<evidence type="ECO:0000313" key="10">
    <source>
        <dbReference type="EMBL" id="KAK9505349.1"/>
    </source>
</evidence>
<gene>
    <name evidence="10" type="ORF">O3M35_009430</name>
</gene>
<dbReference type="Gene3D" id="1.25.40.10">
    <property type="entry name" value="Tetratricopeptide repeat domain"/>
    <property type="match status" value="1"/>
</dbReference>